<feature type="non-terminal residue" evidence="2">
    <location>
        <position position="133"/>
    </location>
</feature>
<dbReference type="PANTHER" id="PTHR12654">
    <property type="entry name" value="BILE ACID BETA-GLUCOSIDASE-RELATED"/>
    <property type="match status" value="1"/>
</dbReference>
<reference evidence="2" key="1">
    <citation type="submission" date="2021-02" db="EMBL/GenBank/DDBJ databases">
        <authorList>
            <person name="Dougan E. K."/>
            <person name="Rhodes N."/>
            <person name="Thang M."/>
            <person name="Chan C."/>
        </authorList>
    </citation>
    <scope>NUCLEOTIDE SEQUENCE</scope>
</reference>
<dbReference type="OrthoDB" id="6019299at2759"/>
<name>A0A812IWA2_SYMPI</name>
<feature type="domain" description="Glycosyl-hydrolase family 116 catalytic region" evidence="1">
    <location>
        <begin position="5"/>
        <end position="106"/>
    </location>
</feature>
<protein>
    <recommendedName>
        <fullName evidence="1">Glycosyl-hydrolase family 116 catalytic region domain-containing protein</fullName>
    </recommendedName>
</protein>
<dbReference type="Proteomes" id="UP000649617">
    <property type="component" value="Unassembled WGS sequence"/>
</dbReference>
<dbReference type="InterPro" id="IPR006775">
    <property type="entry name" value="GH116_catalytic"/>
</dbReference>
<dbReference type="EMBL" id="CAJNIZ010000970">
    <property type="protein sequence ID" value="CAE7179577.1"/>
    <property type="molecule type" value="Genomic_DNA"/>
</dbReference>
<feature type="non-terminal residue" evidence="2">
    <location>
        <position position="1"/>
    </location>
</feature>
<sequence length="133" mass="14762">FKYQSYNCVMHLLALRVGSKLAEWMGDKTFQADCDRWVKPAHETMVEALWVDLPDNELGLRGYFANGDSDKDAIMSDTFYGQVLSDTLGLGQLVDPQLMQEHLKVQLAWAGNSTKHGMAILGNRIGGTASGWP</sequence>
<evidence type="ECO:0000259" key="1">
    <source>
        <dbReference type="Pfam" id="PF04685"/>
    </source>
</evidence>
<evidence type="ECO:0000313" key="2">
    <source>
        <dbReference type="EMBL" id="CAE7179577.1"/>
    </source>
</evidence>
<proteinExistence type="predicted"/>
<dbReference type="SUPFAM" id="SSF48208">
    <property type="entry name" value="Six-hairpin glycosidases"/>
    <property type="match status" value="1"/>
</dbReference>
<dbReference type="Pfam" id="PF04685">
    <property type="entry name" value="DUF608"/>
    <property type="match status" value="1"/>
</dbReference>
<dbReference type="GO" id="GO:0008422">
    <property type="term" value="F:beta-glucosidase activity"/>
    <property type="evidence" value="ECO:0007669"/>
    <property type="project" value="TreeGrafter"/>
</dbReference>
<organism evidence="2 3">
    <name type="scientific">Symbiodinium pilosum</name>
    <name type="common">Dinoflagellate</name>
    <dbReference type="NCBI Taxonomy" id="2952"/>
    <lineage>
        <taxon>Eukaryota</taxon>
        <taxon>Sar</taxon>
        <taxon>Alveolata</taxon>
        <taxon>Dinophyceae</taxon>
        <taxon>Suessiales</taxon>
        <taxon>Symbiodiniaceae</taxon>
        <taxon>Symbiodinium</taxon>
    </lineage>
</organism>
<dbReference type="PANTHER" id="PTHR12654:SF0">
    <property type="entry name" value="NON-LYSOSOMAL GLUCOSYLCERAMIDASE"/>
    <property type="match status" value="1"/>
</dbReference>
<keyword evidence="3" id="KW-1185">Reference proteome</keyword>
<dbReference type="InterPro" id="IPR052566">
    <property type="entry name" value="Non-lysos_glucosylceramidase"/>
</dbReference>
<dbReference type="GO" id="GO:0005975">
    <property type="term" value="P:carbohydrate metabolic process"/>
    <property type="evidence" value="ECO:0007669"/>
    <property type="project" value="InterPro"/>
</dbReference>
<accession>A0A812IWA2</accession>
<evidence type="ECO:0000313" key="3">
    <source>
        <dbReference type="Proteomes" id="UP000649617"/>
    </source>
</evidence>
<dbReference type="AlphaFoldDB" id="A0A812IWA2"/>
<dbReference type="InterPro" id="IPR008928">
    <property type="entry name" value="6-hairpin_glycosidase_sf"/>
</dbReference>
<gene>
    <name evidence="2" type="ORF">SPIL2461_LOCUS1010</name>
</gene>
<comment type="caution">
    <text evidence="2">The sequence shown here is derived from an EMBL/GenBank/DDBJ whole genome shotgun (WGS) entry which is preliminary data.</text>
</comment>